<evidence type="ECO:0000313" key="3">
    <source>
        <dbReference type="Proteomes" id="UP001627154"/>
    </source>
</evidence>
<dbReference type="EMBL" id="JBJJXI010000071">
    <property type="protein sequence ID" value="KAL3396373.1"/>
    <property type="molecule type" value="Genomic_DNA"/>
</dbReference>
<dbReference type="AlphaFoldDB" id="A0ABD2WTQ2"/>
<protein>
    <submittedName>
        <fullName evidence="2">Uncharacterized protein</fullName>
    </submittedName>
</protein>
<sequence length="101" mass="10536">MEQDVTAVVARAATTPYAHQRSSCGCHCSSYEPLELGLCVKSSEPPTTAAAAAALTADIIEGDCCFALPYQLLNATTASSTRISSGNGSSNSSQLRMYNNK</sequence>
<proteinExistence type="predicted"/>
<organism evidence="2 3">
    <name type="scientific">Trichogramma kaykai</name>
    <dbReference type="NCBI Taxonomy" id="54128"/>
    <lineage>
        <taxon>Eukaryota</taxon>
        <taxon>Metazoa</taxon>
        <taxon>Ecdysozoa</taxon>
        <taxon>Arthropoda</taxon>
        <taxon>Hexapoda</taxon>
        <taxon>Insecta</taxon>
        <taxon>Pterygota</taxon>
        <taxon>Neoptera</taxon>
        <taxon>Endopterygota</taxon>
        <taxon>Hymenoptera</taxon>
        <taxon>Apocrita</taxon>
        <taxon>Proctotrupomorpha</taxon>
        <taxon>Chalcidoidea</taxon>
        <taxon>Trichogrammatidae</taxon>
        <taxon>Trichogramma</taxon>
    </lineage>
</organism>
<dbReference type="Proteomes" id="UP001627154">
    <property type="component" value="Unassembled WGS sequence"/>
</dbReference>
<name>A0ABD2WTQ2_9HYME</name>
<reference evidence="2 3" key="1">
    <citation type="journal article" date="2024" name="bioRxiv">
        <title>A reference genome for Trichogramma kaykai: A tiny desert-dwelling parasitoid wasp with competing sex-ratio distorters.</title>
        <authorList>
            <person name="Culotta J."/>
            <person name="Lindsey A.R."/>
        </authorList>
    </citation>
    <scope>NUCLEOTIDE SEQUENCE [LARGE SCALE GENOMIC DNA]</scope>
    <source>
        <strain evidence="2 3">KSX58</strain>
    </source>
</reference>
<feature type="compositionally biased region" description="Low complexity" evidence="1">
    <location>
        <begin position="84"/>
        <end position="93"/>
    </location>
</feature>
<evidence type="ECO:0000256" key="1">
    <source>
        <dbReference type="SAM" id="MobiDB-lite"/>
    </source>
</evidence>
<accession>A0ABD2WTQ2</accession>
<gene>
    <name evidence="2" type="ORF">TKK_009555</name>
</gene>
<comment type="caution">
    <text evidence="2">The sequence shown here is derived from an EMBL/GenBank/DDBJ whole genome shotgun (WGS) entry which is preliminary data.</text>
</comment>
<feature type="region of interest" description="Disordered" evidence="1">
    <location>
        <begin position="78"/>
        <end position="101"/>
    </location>
</feature>
<keyword evidence="3" id="KW-1185">Reference proteome</keyword>
<evidence type="ECO:0000313" key="2">
    <source>
        <dbReference type="EMBL" id="KAL3396373.1"/>
    </source>
</evidence>